<evidence type="ECO:0000313" key="3">
    <source>
        <dbReference type="Proteomes" id="UP001168877"/>
    </source>
</evidence>
<protein>
    <submittedName>
        <fullName evidence="2">Uncharacterized protein</fullName>
    </submittedName>
</protein>
<gene>
    <name evidence="2" type="ORF">LWI29_006744</name>
</gene>
<dbReference type="EMBL" id="JAUESC010000387">
    <property type="protein sequence ID" value="KAK0573342.1"/>
    <property type="molecule type" value="Genomic_DNA"/>
</dbReference>
<reference evidence="2" key="2">
    <citation type="submission" date="2023-06" db="EMBL/GenBank/DDBJ databases">
        <authorList>
            <person name="Swenson N.G."/>
            <person name="Wegrzyn J.L."/>
            <person name="Mcevoy S.L."/>
        </authorList>
    </citation>
    <scope>NUCLEOTIDE SEQUENCE</scope>
    <source>
        <strain evidence="2">NS2018</strain>
        <tissue evidence="2">Leaf</tissue>
    </source>
</reference>
<sequence>MAENKVNRLTDPRDNRSQHNDQDQPRTLRDFMNPTRTGAPSCIVYPPDASYFHCRPGPSALVPALGATHAMAFDGFSRSRCTGKLASSALVLLAQWHWVVFPSPSLLTLLFVVDGADNSTSEMVFLDLSFREMEILPFPITGTFELFPNFTSE</sequence>
<feature type="region of interest" description="Disordered" evidence="1">
    <location>
        <begin position="1"/>
        <end position="32"/>
    </location>
</feature>
<dbReference type="AlphaFoldDB" id="A0AA39VBU2"/>
<evidence type="ECO:0000313" key="2">
    <source>
        <dbReference type="EMBL" id="KAK0573342.1"/>
    </source>
</evidence>
<organism evidence="2 3">
    <name type="scientific">Acer saccharum</name>
    <name type="common">Sugar maple</name>
    <dbReference type="NCBI Taxonomy" id="4024"/>
    <lineage>
        <taxon>Eukaryota</taxon>
        <taxon>Viridiplantae</taxon>
        <taxon>Streptophyta</taxon>
        <taxon>Embryophyta</taxon>
        <taxon>Tracheophyta</taxon>
        <taxon>Spermatophyta</taxon>
        <taxon>Magnoliopsida</taxon>
        <taxon>eudicotyledons</taxon>
        <taxon>Gunneridae</taxon>
        <taxon>Pentapetalae</taxon>
        <taxon>rosids</taxon>
        <taxon>malvids</taxon>
        <taxon>Sapindales</taxon>
        <taxon>Sapindaceae</taxon>
        <taxon>Hippocastanoideae</taxon>
        <taxon>Acereae</taxon>
        <taxon>Acer</taxon>
    </lineage>
</organism>
<evidence type="ECO:0000256" key="1">
    <source>
        <dbReference type="SAM" id="MobiDB-lite"/>
    </source>
</evidence>
<name>A0AA39VBU2_ACESA</name>
<accession>A0AA39VBU2</accession>
<dbReference type="Proteomes" id="UP001168877">
    <property type="component" value="Unassembled WGS sequence"/>
</dbReference>
<reference evidence="2" key="1">
    <citation type="journal article" date="2022" name="Plant J.">
        <title>Strategies of tolerance reflected in two North American maple genomes.</title>
        <authorList>
            <person name="McEvoy S.L."/>
            <person name="Sezen U.U."/>
            <person name="Trouern-Trend A."/>
            <person name="McMahon S.M."/>
            <person name="Schaberg P.G."/>
            <person name="Yang J."/>
            <person name="Wegrzyn J.L."/>
            <person name="Swenson N.G."/>
        </authorList>
    </citation>
    <scope>NUCLEOTIDE SEQUENCE</scope>
    <source>
        <strain evidence="2">NS2018</strain>
    </source>
</reference>
<comment type="caution">
    <text evidence="2">The sequence shown here is derived from an EMBL/GenBank/DDBJ whole genome shotgun (WGS) entry which is preliminary data.</text>
</comment>
<keyword evidence="3" id="KW-1185">Reference proteome</keyword>
<proteinExistence type="predicted"/>
<feature type="compositionally biased region" description="Basic and acidic residues" evidence="1">
    <location>
        <begin position="1"/>
        <end position="29"/>
    </location>
</feature>